<evidence type="ECO:0000256" key="5">
    <source>
        <dbReference type="ARBA" id="ARBA00022692"/>
    </source>
</evidence>
<evidence type="ECO:0000256" key="2">
    <source>
        <dbReference type="ARBA" id="ARBA00009592"/>
    </source>
</evidence>
<keyword evidence="17" id="KW-1185">Reference proteome</keyword>
<dbReference type="SMART" id="SM00369">
    <property type="entry name" value="LRR_TYP"/>
    <property type="match status" value="11"/>
</dbReference>
<keyword evidence="5 12" id="KW-0812">Transmembrane</keyword>
<name>A0AAD6Q5H0_9ROSI</name>
<feature type="domain" description="Disease resistance R13L4/SHOC-2-like LRR" evidence="15">
    <location>
        <begin position="454"/>
        <end position="584"/>
    </location>
</feature>
<keyword evidence="11" id="KW-0325">Glycoprotein</keyword>
<comment type="caution">
    <text evidence="16">The sequence shown here is derived from an EMBL/GenBank/DDBJ whole genome shotgun (WGS) entry which is preliminary data.</text>
</comment>
<evidence type="ECO:0000259" key="14">
    <source>
        <dbReference type="Pfam" id="PF08263"/>
    </source>
</evidence>
<keyword evidence="9 12" id="KW-0472">Membrane</keyword>
<organism evidence="16 17">
    <name type="scientific">Populus alba x Populus x berolinensis</name>
    <dbReference type="NCBI Taxonomy" id="444605"/>
    <lineage>
        <taxon>Eukaryota</taxon>
        <taxon>Viridiplantae</taxon>
        <taxon>Streptophyta</taxon>
        <taxon>Embryophyta</taxon>
        <taxon>Tracheophyta</taxon>
        <taxon>Spermatophyta</taxon>
        <taxon>Magnoliopsida</taxon>
        <taxon>eudicotyledons</taxon>
        <taxon>Gunneridae</taxon>
        <taxon>Pentapetalae</taxon>
        <taxon>rosids</taxon>
        <taxon>fabids</taxon>
        <taxon>Malpighiales</taxon>
        <taxon>Salicaceae</taxon>
        <taxon>Saliceae</taxon>
        <taxon>Populus</taxon>
    </lineage>
</organism>
<dbReference type="PRINTS" id="PR00019">
    <property type="entry name" value="LEURICHRPT"/>
</dbReference>
<evidence type="ECO:0000256" key="11">
    <source>
        <dbReference type="ARBA" id="ARBA00023180"/>
    </source>
</evidence>
<keyword evidence="4" id="KW-0433">Leucine-rich repeat</keyword>
<keyword evidence="10 16" id="KW-0675">Receptor</keyword>
<dbReference type="Gene3D" id="3.80.10.10">
    <property type="entry name" value="Ribonuclease Inhibitor"/>
    <property type="match status" value="8"/>
</dbReference>
<evidence type="ECO:0000256" key="3">
    <source>
        <dbReference type="ARBA" id="ARBA00022475"/>
    </source>
</evidence>
<evidence type="ECO:0000256" key="4">
    <source>
        <dbReference type="ARBA" id="ARBA00022614"/>
    </source>
</evidence>
<dbReference type="PANTHER" id="PTHR48054:SF47">
    <property type="entry name" value="OS06G0179800 PROTEIN"/>
    <property type="match status" value="1"/>
</dbReference>
<dbReference type="Pfam" id="PF08263">
    <property type="entry name" value="LRRNT_2"/>
    <property type="match status" value="1"/>
</dbReference>
<dbReference type="Pfam" id="PF00560">
    <property type="entry name" value="LRR_1"/>
    <property type="match status" value="9"/>
</dbReference>
<gene>
    <name evidence="16" type="ORF">NC653_027797</name>
</gene>
<dbReference type="Proteomes" id="UP001164929">
    <property type="component" value="Chromosome 11"/>
</dbReference>
<evidence type="ECO:0000256" key="9">
    <source>
        <dbReference type="ARBA" id="ARBA00023136"/>
    </source>
</evidence>
<dbReference type="InterPro" id="IPR003591">
    <property type="entry name" value="Leu-rich_rpt_typical-subtyp"/>
</dbReference>
<feature type="domain" description="Disease resistance R13L4/SHOC-2-like LRR" evidence="15">
    <location>
        <begin position="288"/>
        <end position="445"/>
    </location>
</feature>
<keyword evidence="6 13" id="KW-0732">Signal</keyword>
<feature type="chain" id="PRO_5042121339" evidence="13">
    <location>
        <begin position="27"/>
        <end position="1104"/>
    </location>
</feature>
<dbReference type="SUPFAM" id="SSF52058">
    <property type="entry name" value="L domain-like"/>
    <property type="match status" value="3"/>
</dbReference>
<comment type="subcellular location">
    <subcellularLocation>
        <location evidence="1">Cell membrane</location>
        <topology evidence="1">Single-pass type I membrane protein</topology>
    </subcellularLocation>
</comment>
<proteinExistence type="inferred from homology"/>
<dbReference type="Pfam" id="PF23598">
    <property type="entry name" value="LRR_14"/>
    <property type="match status" value="2"/>
</dbReference>
<feature type="signal peptide" evidence="13">
    <location>
        <begin position="1"/>
        <end position="26"/>
    </location>
</feature>
<dbReference type="FunFam" id="3.80.10.10:FF:000095">
    <property type="entry name" value="LRR receptor-like serine/threonine-protein kinase GSO1"/>
    <property type="match status" value="1"/>
</dbReference>
<keyword evidence="3" id="KW-1003">Cell membrane</keyword>
<dbReference type="EMBL" id="JAQIZT010000011">
    <property type="protein sequence ID" value="KAJ6979761.1"/>
    <property type="molecule type" value="Genomic_DNA"/>
</dbReference>
<evidence type="ECO:0000256" key="12">
    <source>
        <dbReference type="SAM" id="Phobius"/>
    </source>
</evidence>
<dbReference type="PANTHER" id="PTHR48054">
    <property type="entry name" value="RECEPTOR KINASE-LIKE PROTEIN XA21"/>
    <property type="match status" value="1"/>
</dbReference>
<dbReference type="InterPro" id="IPR032675">
    <property type="entry name" value="LRR_dom_sf"/>
</dbReference>
<dbReference type="InterPro" id="IPR052592">
    <property type="entry name" value="LRR-RLK"/>
</dbReference>
<comment type="similarity">
    <text evidence="2">Belongs to the RLP family.</text>
</comment>
<dbReference type="FunFam" id="3.80.10.10:FF:000041">
    <property type="entry name" value="LRR receptor-like serine/threonine-protein kinase ERECTA"/>
    <property type="match status" value="1"/>
</dbReference>
<dbReference type="FunFam" id="3.80.10.10:FF:000213">
    <property type="entry name" value="Tyrosine-sulfated glycopeptide receptor 1"/>
    <property type="match status" value="1"/>
</dbReference>
<dbReference type="SMART" id="SM00365">
    <property type="entry name" value="LRR_SD22"/>
    <property type="match status" value="9"/>
</dbReference>
<evidence type="ECO:0000256" key="6">
    <source>
        <dbReference type="ARBA" id="ARBA00022729"/>
    </source>
</evidence>
<sequence length="1104" mass="122221">MMGPSLLLAQFLCLLFFHSHSQPAHSSSNFSSSVQLCPGDQSLALLQFKNSFSMMPSSPYGFPCYPPKKVLWKEGTDCCSWDGVTCNMKTGHVIGLDLGCSMLYGTLHSNSTLFSLHHLQKLDLSRNDFNRSVISSSFGQLLHLTHLNLNSSNFAGQVPPEISHLSRLVSLDLSFNSEQLMLEPISFNKLAQNLTQLRELHLGGVNMSLVVPSSLMNLSSSLSSLQLLFCGLKGELPDNLFRRSNLQWLDLWRNEGLTGSFPPYNLSNALSHLDLSHTRISIHLEPDSISHLKYVEMMYLERCNFVGSNLGLLGNLTQLIELGLAGNQFGGQIPLSFGKLKHLEYLDLGNNNFMGPIPDVFVNQTQLALLDTVFKIPSSLGNLKKLNSLKLSSNNFSGKIPYGFFNLTQLTSLDLSNNKFDGQIPSSLGNLKKLDSLELSSNNFSGKISYGFFNLPQLTYLDLSNNKFDGQIPSSLGNLKKLDFLELSSNNFSGKIPYGFFNLTQLTSLDLSNNKFDGQIPSSLGNLKKLDSLELSSNNFSSKISYGFFNLPQLTYLDLSNNKFDGQIPSSLGNLKKLDCLILSFNNFSGKIPDGFFNLTQLRVLDLSNNTMIGSIPSQITRLSGLHSLDLSHNLLNGTIPSTLFSMPSLRALFLHNNLLYGQISPFLCNSLQYIDFSHNRLYGQIPPSVFKLEHLRLLMLSSNDKLTGNISSAICELKSLEILDLSNNGFSGFIPQCLGNFSDGLSVLHLGANNLHGNIPSIYSEGNSLRYLNFNGNQLKGVIPPSIINCVNLEFLDLGNNMIDDTFPSFLETLPKLEVVVLRSNKLHGSLKGPTVKDSFSKLQIFDLSNNSLSGPLPTEYFNNFKAMMSVAQDMDYMTTKNHSYVYSVTLAWKGLEIEFSQIQIALATLDLSCNKFTGKIPESLGKLKSLIQLNLSHNSLIGYIQPSLGNLTNLESLDLSSNLLAGRIPQQLVDLTFLQVLNLSYNQLEGPIPQGKQFNTFENGSYEGNLGLCGFPLQVKCYEGGGQPSNLEKEDSMFEEGFGWKAVAMGYGCGFVFGVSIGYVVFRARKPAWFVKMVEDSAHQNAKRLRRKNAPRNGGRRY</sequence>
<dbReference type="InterPro" id="IPR001611">
    <property type="entry name" value="Leu-rich_rpt"/>
</dbReference>
<dbReference type="InterPro" id="IPR055414">
    <property type="entry name" value="LRR_R13L4/SHOC2-like"/>
</dbReference>
<evidence type="ECO:0000256" key="1">
    <source>
        <dbReference type="ARBA" id="ARBA00004251"/>
    </source>
</evidence>
<dbReference type="FunFam" id="3.80.10.10:FF:000470">
    <property type="entry name" value="LRR receptor-like serine/threonine-protein kinase RPK2"/>
    <property type="match status" value="1"/>
</dbReference>
<dbReference type="AlphaFoldDB" id="A0AAD6Q5H0"/>
<evidence type="ECO:0000256" key="10">
    <source>
        <dbReference type="ARBA" id="ARBA00023170"/>
    </source>
</evidence>
<reference evidence="16" key="1">
    <citation type="journal article" date="2023" name="Mol. Ecol. Resour.">
        <title>Chromosome-level genome assembly of a triploid poplar Populus alba 'Berolinensis'.</title>
        <authorList>
            <person name="Chen S."/>
            <person name="Yu Y."/>
            <person name="Wang X."/>
            <person name="Wang S."/>
            <person name="Zhang T."/>
            <person name="Zhou Y."/>
            <person name="He R."/>
            <person name="Meng N."/>
            <person name="Wang Y."/>
            <person name="Liu W."/>
            <person name="Liu Z."/>
            <person name="Liu J."/>
            <person name="Guo Q."/>
            <person name="Huang H."/>
            <person name="Sederoff R.R."/>
            <person name="Wang G."/>
            <person name="Qu G."/>
            <person name="Chen S."/>
        </authorList>
    </citation>
    <scope>NUCLEOTIDE SEQUENCE</scope>
    <source>
        <strain evidence="16">SC-2020</strain>
    </source>
</reference>
<dbReference type="GO" id="GO:0051606">
    <property type="term" value="P:detection of stimulus"/>
    <property type="evidence" value="ECO:0007669"/>
    <property type="project" value="UniProtKB-ARBA"/>
</dbReference>
<evidence type="ECO:0000256" key="7">
    <source>
        <dbReference type="ARBA" id="ARBA00022737"/>
    </source>
</evidence>
<feature type="transmembrane region" description="Helical" evidence="12">
    <location>
        <begin position="1044"/>
        <end position="1068"/>
    </location>
</feature>
<evidence type="ECO:0000256" key="8">
    <source>
        <dbReference type="ARBA" id="ARBA00022989"/>
    </source>
</evidence>
<dbReference type="InterPro" id="IPR025875">
    <property type="entry name" value="Leu-rich_rpt_4"/>
</dbReference>
<dbReference type="InterPro" id="IPR013210">
    <property type="entry name" value="LRR_N_plant-typ"/>
</dbReference>
<evidence type="ECO:0000313" key="17">
    <source>
        <dbReference type="Proteomes" id="UP001164929"/>
    </source>
</evidence>
<evidence type="ECO:0000259" key="15">
    <source>
        <dbReference type="Pfam" id="PF23598"/>
    </source>
</evidence>
<dbReference type="GO" id="GO:0005886">
    <property type="term" value="C:plasma membrane"/>
    <property type="evidence" value="ECO:0007669"/>
    <property type="project" value="UniProtKB-SubCell"/>
</dbReference>
<evidence type="ECO:0000256" key="13">
    <source>
        <dbReference type="SAM" id="SignalP"/>
    </source>
</evidence>
<keyword evidence="7" id="KW-0677">Repeat</keyword>
<protein>
    <submittedName>
        <fullName evidence="16">Receptor-like protein Cf-9</fullName>
    </submittedName>
</protein>
<feature type="domain" description="Leucine-rich repeat-containing N-terminal plant-type" evidence="14">
    <location>
        <begin position="40"/>
        <end position="87"/>
    </location>
</feature>
<keyword evidence="8 12" id="KW-1133">Transmembrane helix</keyword>
<dbReference type="Pfam" id="PF12799">
    <property type="entry name" value="LRR_4"/>
    <property type="match status" value="1"/>
</dbReference>
<evidence type="ECO:0000313" key="16">
    <source>
        <dbReference type="EMBL" id="KAJ6979761.1"/>
    </source>
</evidence>
<dbReference type="Pfam" id="PF13855">
    <property type="entry name" value="LRR_8"/>
    <property type="match status" value="1"/>
</dbReference>
<accession>A0AAD6Q5H0</accession>